<organism evidence="9 10">
    <name type="scientific">Kwoniella shandongensis</name>
    <dbReference type="NCBI Taxonomy" id="1734106"/>
    <lineage>
        <taxon>Eukaryota</taxon>
        <taxon>Fungi</taxon>
        <taxon>Dikarya</taxon>
        <taxon>Basidiomycota</taxon>
        <taxon>Agaricomycotina</taxon>
        <taxon>Tremellomycetes</taxon>
        <taxon>Tremellales</taxon>
        <taxon>Cryptococcaceae</taxon>
        <taxon>Kwoniella</taxon>
    </lineage>
</organism>
<keyword evidence="10" id="KW-1185">Reference proteome</keyword>
<evidence type="ECO:0000256" key="4">
    <source>
        <dbReference type="ARBA" id="ARBA00012085"/>
    </source>
</evidence>
<evidence type="ECO:0000256" key="1">
    <source>
        <dbReference type="ARBA" id="ARBA00001933"/>
    </source>
</evidence>
<dbReference type="GO" id="GO:0019346">
    <property type="term" value="P:transsulfuration"/>
    <property type="evidence" value="ECO:0007669"/>
    <property type="project" value="InterPro"/>
</dbReference>
<evidence type="ECO:0000256" key="5">
    <source>
        <dbReference type="ARBA" id="ARBA00022898"/>
    </source>
</evidence>
<dbReference type="KEGG" id="ksn:43585652"/>
<protein>
    <recommendedName>
        <fullName evidence="4">cystathionine gamma-lyase</fullName>
        <ecNumber evidence="4">4.4.1.1</ecNumber>
    </recommendedName>
    <alternativeName>
        <fullName evidence="7">Gamma-cystathionase</fullName>
    </alternativeName>
</protein>
<dbReference type="GO" id="GO:0030170">
    <property type="term" value="F:pyridoxal phosphate binding"/>
    <property type="evidence" value="ECO:0007669"/>
    <property type="project" value="InterPro"/>
</dbReference>
<dbReference type="RefSeq" id="XP_031864437.1">
    <property type="nucleotide sequence ID" value="XM_032001547.1"/>
</dbReference>
<evidence type="ECO:0000256" key="3">
    <source>
        <dbReference type="ARBA" id="ARBA00009077"/>
    </source>
</evidence>
<dbReference type="GO" id="GO:0004123">
    <property type="term" value="F:cystathionine gamma-lyase activity"/>
    <property type="evidence" value="ECO:0007669"/>
    <property type="project" value="TreeGrafter"/>
</dbReference>
<comment type="similarity">
    <text evidence="3 8">Belongs to the trans-sulfuration enzymes family.</text>
</comment>
<comment type="cofactor">
    <cofactor evidence="1 8">
        <name>pyridoxal 5'-phosphate</name>
        <dbReference type="ChEBI" id="CHEBI:597326"/>
    </cofactor>
</comment>
<name>A0A5M6CEF3_9TREE</name>
<proteinExistence type="inferred from homology"/>
<comment type="pathway">
    <text evidence="2">Amino-acid biosynthesis; L-cysteine biosynthesis; L-cysteine from L-homocysteine and L-serine: step 2/2.</text>
</comment>
<evidence type="ECO:0000256" key="2">
    <source>
        <dbReference type="ARBA" id="ARBA00005038"/>
    </source>
</evidence>
<evidence type="ECO:0000313" key="9">
    <source>
        <dbReference type="EMBL" id="WWD18706.1"/>
    </source>
</evidence>
<gene>
    <name evidence="9" type="ORF">CI109_103160</name>
</gene>
<evidence type="ECO:0000256" key="7">
    <source>
        <dbReference type="ARBA" id="ARBA00029853"/>
    </source>
</evidence>
<dbReference type="SUPFAM" id="SSF53383">
    <property type="entry name" value="PLP-dependent transferases"/>
    <property type="match status" value="1"/>
</dbReference>
<evidence type="ECO:0000256" key="8">
    <source>
        <dbReference type="RuleBase" id="RU362118"/>
    </source>
</evidence>
<dbReference type="Gene3D" id="3.90.1150.10">
    <property type="entry name" value="Aspartate Aminotransferase, domain 1"/>
    <property type="match status" value="1"/>
</dbReference>
<dbReference type="EC" id="4.4.1.1" evidence="4"/>
<dbReference type="EMBL" id="CP144055">
    <property type="protein sequence ID" value="WWD18706.1"/>
    <property type="molecule type" value="Genomic_DNA"/>
</dbReference>
<dbReference type="Pfam" id="PF01053">
    <property type="entry name" value="Cys_Met_Meta_PP"/>
    <property type="match status" value="2"/>
</dbReference>
<reference evidence="9" key="1">
    <citation type="submission" date="2017-08" db="EMBL/GenBank/DDBJ databases">
        <authorList>
            <person name="Cuomo C."/>
            <person name="Billmyre B."/>
            <person name="Heitman J."/>
        </authorList>
    </citation>
    <scope>NUCLEOTIDE SEQUENCE</scope>
    <source>
        <strain evidence="9">CBS 12478</strain>
    </source>
</reference>
<reference evidence="9" key="2">
    <citation type="submission" date="2024-01" db="EMBL/GenBank/DDBJ databases">
        <title>Comparative genomics of Cryptococcus and Kwoniella reveals pathogenesis evolution and contrasting modes of karyotype evolution via chromosome fusion or intercentromeric recombination.</title>
        <authorList>
            <person name="Coelho M.A."/>
            <person name="David-Palma M."/>
            <person name="Shea T."/>
            <person name="Bowers K."/>
            <person name="McGinley-Smith S."/>
            <person name="Mohammad A.W."/>
            <person name="Gnirke A."/>
            <person name="Yurkov A.M."/>
            <person name="Nowrousian M."/>
            <person name="Sun S."/>
            <person name="Cuomo C.A."/>
            <person name="Heitman J."/>
        </authorList>
    </citation>
    <scope>NUCLEOTIDE SEQUENCE</scope>
    <source>
        <strain evidence="9">CBS 12478</strain>
    </source>
</reference>
<dbReference type="InterPro" id="IPR015422">
    <property type="entry name" value="PyrdxlP-dep_Trfase_small"/>
</dbReference>
<sequence length="479" mass="51139">MPSQPKRHDHFSTRAIHVGSEPDPSTGAVVPSLSVATTFKQDGVGKPRVYEYSRSANPTRSALEALLTSLETCPSSFTSEDAHHDASGGESLVFASGSAATAAVAHWVSLAEAEGGAGGKDGQGGGGHILAVNDVYGGTARYFSRTSKPTGLEVTFLNLEKAGEDGIRQAIRPDTRLIWLEVPTNPLLLVPPLELIASIVNSLPENTRPLVLVDTTFLSPFYITPLISASPDSLPLADIAYSSLSKYASGHSDIILGSVTVSPQTARLRPNLIKGLRFLQNSLGASPSPRDAHLLIRSLKTLSVRMLKHGLNALRIADYLSSHPGVDRVRYPGFKGDNAFKTVESLLSPNAKRELEYLGWSFPYTPSSQEKAGSNKNSLAYTQTLGIPFGGVITFTIKDATAEQTEEFCTTLRVVTLAESLGGVESLIEVPLGMTHSHLPKATLDELQITPNLIRLSVGIEDFDDLVEDLEAGFGALGK</sequence>
<dbReference type="Proteomes" id="UP000322225">
    <property type="component" value="Chromosome 5"/>
</dbReference>
<dbReference type="Gene3D" id="3.40.640.10">
    <property type="entry name" value="Type I PLP-dependent aspartate aminotransferase-like (Major domain)"/>
    <property type="match status" value="1"/>
</dbReference>
<keyword evidence="6" id="KW-0198">Cysteine biosynthesis</keyword>
<dbReference type="GO" id="GO:0019343">
    <property type="term" value="P:cysteine biosynthetic process via cystathionine"/>
    <property type="evidence" value="ECO:0007669"/>
    <property type="project" value="TreeGrafter"/>
</dbReference>
<dbReference type="InterPro" id="IPR015421">
    <property type="entry name" value="PyrdxlP-dep_Trfase_major"/>
</dbReference>
<dbReference type="PIRSF" id="PIRSF001434">
    <property type="entry name" value="CGS"/>
    <property type="match status" value="1"/>
</dbReference>
<dbReference type="PANTHER" id="PTHR11808:SF15">
    <property type="entry name" value="CYSTATHIONINE GAMMA-LYASE"/>
    <property type="match status" value="1"/>
</dbReference>
<accession>A0A5M6CEF3</accession>
<dbReference type="InterPro" id="IPR000277">
    <property type="entry name" value="Cys/Met-Metab_PyrdxlP-dep_enz"/>
</dbReference>
<dbReference type="GO" id="GO:0005737">
    <property type="term" value="C:cytoplasm"/>
    <property type="evidence" value="ECO:0007669"/>
    <property type="project" value="TreeGrafter"/>
</dbReference>
<evidence type="ECO:0000256" key="6">
    <source>
        <dbReference type="ARBA" id="ARBA00023192"/>
    </source>
</evidence>
<dbReference type="AlphaFoldDB" id="A0A5M6CEF3"/>
<dbReference type="GeneID" id="43585652"/>
<dbReference type="InterPro" id="IPR015424">
    <property type="entry name" value="PyrdxlP-dep_Trfase"/>
</dbReference>
<dbReference type="PANTHER" id="PTHR11808">
    <property type="entry name" value="TRANS-SULFURATION ENZYME FAMILY MEMBER"/>
    <property type="match status" value="1"/>
</dbReference>
<keyword evidence="5 8" id="KW-0663">Pyridoxal phosphate</keyword>
<evidence type="ECO:0000313" key="10">
    <source>
        <dbReference type="Proteomes" id="UP000322225"/>
    </source>
</evidence>
<dbReference type="OrthoDB" id="3512640at2759"/>
<keyword evidence="6" id="KW-0028">Amino-acid biosynthesis</keyword>